<protein>
    <submittedName>
        <fullName evidence="2">Uncharacterized protein</fullName>
    </submittedName>
</protein>
<dbReference type="Proteomes" id="UP000530928">
    <property type="component" value="Unassembled WGS sequence"/>
</dbReference>
<dbReference type="EMBL" id="JACDUR010000006">
    <property type="protein sequence ID" value="MBA2894451.1"/>
    <property type="molecule type" value="Genomic_DNA"/>
</dbReference>
<dbReference type="RefSeq" id="WP_181613219.1">
    <property type="nucleotide sequence ID" value="NZ_BAABAM010000004.1"/>
</dbReference>
<feature type="region of interest" description="Disordered" evidence="1">
    <location>
        <begin position="77"/>
        <end position="115"/>
    </location>
</feature>
<organism evidence="2 3">
    <name type="scientific">Nonomuraea soli</name>
    <dbReference type="NCBI Taxonomy" id="1032476"/>
    <lineage>
        <taxon>Bacteria</taxon>
        <taxon>Bacillati</taxon>
        <taxon>Actinomycetota</taxon>
        <taxon>Actinomycetes</taxon>
        <taxon>Streptosporangiales</taxon>
        <taxon>Streptosporangiaceae</taxon>
        <taxon>Nonomuraea</taxon>
    </lineage>
</organism>
<gene>
    <name evidence="2" type="ORF">HNR30_005823</name>
</gene>
<feature type="compositionally biased region" description="Basic and acidic residues" evidence="1">
    <location>
        <begin position="77"/>
        <end position="86"/>
    </location>
</feature>
<keyword evidence="3" id="KW-1185">Reference proteome</keyword>
<proteinExistence type="predicted"/>
<evidence type="ECO:0000313" key="3">
    <source>
        <dbReference type="Proteomes" id="UP000530928"/>
    </source>
</evidence>
<sequence>MCSECRAAARRGPGPGAEIHRATAELVVLAAAVRPDWAEADVRAALAHAASVGMTWEQALVGMGRLMVDGHAHPRELVPDARDPLHPARPAAADVAHRGAQLARHLLPGPDREPS</sequence>
<accession>A0A7W0CNL0</accession>
<dbReference type="AlphaFoldDB" id="A0A7W0CNL0"/>
<name>A0A7W0CNL0_9ACTN</name>
<reference evidence="2 3" key="1">
    <citation type="submission" date="2020-07" db="EMBL/GenBank/DDBJ databases">
        <title>Genomic Encyclopedia of Type Strains, Phase IV (KMG-IV): sequencing the most valuable type-strain genomes for metagenomic binning, comparative biology and taxonomic classification.</title>
        <authorList>
            <person name="Goeker M."/>
        </authorList>
    </citation>
    <scope>NUCLEOTIDE SEQUENCE [LARGE SCALE GENOMIC DNA]</scope>
    <source>
        <strain evidence="2 3">DSM 45533</strain>
    </source>
</reference>
<comment type="caution">
    <text evidence="2">The sequence shown here is derived from an EMBL/GenBank/DDBJ whole genome shotgun (WGS) entry which is preliminary data.</text>
</comment>
<evidence type="ECO:0000313" key="2">
    <source>
        <dbReference type="EMBL" id="MBA2894451.1"/>
    </source>
</evidence>
<evidence type="ECO:0000256" key="1">
    <source>
        <dbReference type="SAM" id="MobiDB-lite"/>
    </source>
</evidence>